<keyword evidence="1" id="KW-1133">Transmembrane helix</keyword>
<keyword evidence="1" id="KW-0812">Transmembrane</keyword>
<organism evidence="2 3">
    <name type="scientific">Engystomops pustulosus</name>
    <name type="common">Tungara frog</name>
    <name type="synonym">Physalaemus pustulosus</name>
    <dbReference type="NCBI Taxonomy" id="76066"/>
    <lineage>
        <taxon>Eukaryota</taxon>
        <taxon>Metazoa</taxon>
        <taxon>Chordata</taxon>
        <taxon>Craniata</taxon>
        <taxon>Vertebrata</taxon>
        <taxon>Euteleostomi</taxon>
        <taxon>Amphibia</taxon>
        <taxon>Batrachia</taxon>
        <taxon>Anura</taxon>
        <taxon>Neobatrachia</taxon>
        <taxon>Hyloidea</taxon>
        <taxon>Leptodactylidae</taxon>
        <taxon>Leiuperinae</taxon>
        <taxon>Engystomops</taxon>
    </lineage>
</organism>
<evidence type="ECO:0000256" key="1">
    <source>
        <dbReference type="SAM" id="Phobius"/>
    </source>
</evidence>
<proteinExistence type="predicted"/>
<keyword evidence="3" id="KW-1185">Reference proteome</keyword>
<dbReference type="EMBL" id="WNYA01000225">
    <property type="protein sequence ID" value="KAG8549206.1"/>
    <property type="molecule type" value="Genomic_DNA"/>
</dbReference>
<evidence type="ECO:0000313" key="2">
    <source>
        <dbReference type="EMBL" id="KAG8549206.1"/>
    </source>
</evidence>
<protein>
    <submittedName>
        <fullName evidence="2">Uncharacterized protein</fullName>
    </submittedName>
</protein>
<comment type="caution">
    <text evidence="2">The sequence shown here is derived from an EMBL/GenBank/DDBJ whole genome shotgun (WGS) entry which is preliminary data.</text>
</comment>
<sequence>MTESDAWTLVNVSQCSIVTDIWSGGGRSGVSLSAGVTIYGVWCHFSFSMVLFLMYRYQTSSLYTFSCSVSIGMWWMSARCLFHCSHLVRSKKFLFRSSMCPLPPVMCPLPPQ</sequence>
<name>A0AAV6ZJF4_ENGPU</name>
<accession>A0AAV6ZJF4</accession>
<gene>
    <name evidence="2" type="ORF">GDO81_022224</name>
</gene>
<dbReference type="AlphaFoldDB" id="A0AAV6ZJF4"/>
<feature type="transmembrane region" description="Helical" evidence="1">
    <location>
        <begin position="36"/>
        <end position="55"/>
    </location>
</feature>
<evidence type="ECO:0000313" key="3">
    <source>
        <dbReference type="Proteomes" id="UP000824782"/>
    </source>
</evidence>
<reference evidence="2" key="1">
    <citation type="thesis" date="2020" institute="ProQuest LLC" country="789 East Eisenhower Parkway, Ann Arbor, MI, USA">
        <title>Comparative Genomics and Chromosome Evolution.</title>
        <authorList>
            <person name="Mudd A.B."/>
        </authorList>
    </citation>
    <scope>NUCLEOTIDE SEQUENCE</scope>
    <source>
        <strain evidence="2">237g6f4</strain>
        <tissue evidence="2">Blood</tissue>
    </source>
</reference>
<dbReference type="Proteomes" id="UP000824782">
    <property type="component" value="Unassembled WGS sequence"/>
</dbReference>
<keyword evidence="1" id="KW-0472">Membrane</keyword>